<protein>
    <recommendedName>
        <fullName evidence="3">tRNA(Met) cytidine acetate ligase</fullName>
        <ecNumber evidence="3">6.3.4.-</ecNumber>
    </recommendedName>
</protein>
<keyword evidence="3" id="KW-0547">Nucleotide-binding</keyword>
<keyword evidence="1 3" id="KW-0436">Ligase</keyword>
<gene>
    <name evidence="3" type="primary">tmcAL</name>
    <name evidence="4" type="ORF">AF333_09790</name>
    <name evidence="5" type="ORF">SAMN04487909_103188</name>
</gene>
<sequence length="414" mass="46798">MKTVGIVVEYNPLHNGHTYHFTEAKRQTASDAVVAVMSGHFLQRGEPAIVNKWARAKMALHMGVDLVLEIPFIYATQNAEQFAFGSIATLHATGIVDEVCFGSESGDIAWIEKLAAILAEEPLAFQETLLKGLAQGRSYPAAYGEAIQALLPSLATDTLQGHVTEPNNILGLNYCLALHRLQSPMRPATIKRQKAGYHQETVTDQSIASATALRKLILEHANNGIHAIRPYVPQSTFEILQAEEAAGRFPLTWERFYPYLQHQLLTRWPEELATIHEMNEGIEHRILQALPRSTSFYHLMETVKTKRYTWARLQRLFLYSMLNLTRSKIAVINAKQGPAYIRVLGFNRTGKRLLKRMKETSTLPVITRVAKDKHPMLTLDVQAGALYALGLPESLRQKEMQREYWQTPLHFDHI</sequence>
<dbReference type="Pfam" id="PF05636">
    <property type="entry name" value="HIGH_NTase1"/>
    <property type="match status" value="1"/>
</dbReference>
<dbReference type="Gene3D" id="3.40.50.620">
    <property type="entry name" value="HUPs"/>
    <property type="match status" value="1"/>
</dbReference>
<accession>A0A0D1WAW3</accession>
<feature type="binding site" evidence="3">
    <location>
        <position position="192"/>
    </location>
    <ligand>
        <name>ATP</name>
        <dbReference type="ChEBI" id="CHEBI:30616"/>
    </ligand>
</feature>
<reference evidence="5 7" key="2">
    <citation type="submission" date="2016-10" db="EMBL/GenBank/DDBJ databases">
        <authorList>
            <person name="de Groot N.N."/>
        </authorList>
    </citation>
    <scope>NUCLEOTIDE SEQUENCE [LARGE SCALE GENOMIC DNA]</scope>
    <source>
        <strain evidence="5 7">DSM 2895</strain>
    </source>
</reference>
<dbReference type="GO" id="GO:0005737">
    <property type="term" value="C:cytoplasm"/>
    <property type="evidence" value="ECO:0007669"/>
    <property type="project" value="UniProtKB-SubCell"/>
</dbReference>
<comment type="function">
    <text evidence="3">Catalyzes the formation of N(4)-acetylcytidine (ac(4)C) at the wobble position of elongator tRNA(Met), using acetate and ATP as substrates. First activates an acetate ion to form acetyladenylate (Ac-AMP) and then transfers the acetyl group to tRNA to form ac(4)C34.</text>
</comment>
<comment type="catalytic activity">
    <reaction evidence="3">
        <text>cytidine(34) in elongator tRNA(Met) + acetate + ATP = N(4)-acetylcytidine(34) in elongator tRNA(Met) + AMP + diphosphate</text>
        <dbReference type="Rhea" id="RHEA:58144"/>
        <dbReference type="Rhea" id="RHEA-COMP:10693"/>
        <dbReference type="Rhea" id="RHEA-COMP:10694"/>
        <dbReference type="ChEBI" id="CHEBI:30089"/>
        <dbReference type="ChEBI" id="CHEBI:30616"/>
        <dbReference type="ChEBI" id="CHEBI:33019"/>
        <dbReference type="ChEBI" id="CHEBI:74900"/>
        <dbReference type="ChEBI" id="CHEBI:82748"/>
        <dbReference type="ChEBI" id="CHEBI:456215"/>
    </reaction>
</comment>
<evidence type="ECO:0000256" key="3">
    <source>
        <dbReference type="HAMAP-Rule" id="MF_01539"/>
    </source>
</evidence>
<dbReference type="GO" id="GO:0016740">
    <property type="term" value="F:transferase activity"/>
    <property type="evidence" value="ECO:0007669"/>
    <property type="project" value="UniProtKB-KW"/>
</dbReference>
<evidence type="ECO:0000313" key="7">
    <source>
        <dbReference type="Proteomes" id="UP000182836"/>
    </source>
</evidence>
<dbReference type="RefSeq" id="WP_043066023.1">
    <property type="nucleotide sequence ID" value="NZ_BJOA01000031.1"/>
</dbReference>
<dbReference type="GO" id="GO:0016879">
    <property type="term" value="F:ligase activity, forming carbon-nitrogen bonds"/>
    <property type="evidence" value="ECO:0007669"/>
    <property type="project" value="UniProtKB-UniRule"/>
</dbReference>
<dbReference type="STRING" id="47500.AF333_09790"/>
<keyword evidence="6" id="KW-1185">Reference proteome</keyword>
<evidence type="ECO:0000313" key="6">
    <source>
        <dbReference type="Proteomes" id="UP000037269"/>
    </source>
</evidence>
<dbReference type="NCBIfam" id="NF010191">
    <property type="entry name" value="PRK13670.1"/>
    <property type="match status" value="1"/>
</dbReference>
<dbReference type="Proteomes" id="UP000037269">
    <property type="component" value="Unassembled WGS sequence"/>
</dbReference>
<dbReference type="PATRIC" id="fig|47500.8.peg.6900"/>
<organism evidence="4 6">
    <name type="scientific">Aneurinibacillus migulanus</name>
    <name type="common">Bacillus migulanus</name>
    <dbReference type="NCBI Taxonomy" id="47500"/>
    <lineage>
        <taxon>Bacteria</taxon>
        <taxon>Bacillati</taxon>
        <taxon>Bacillota</taxon>
        <taxon>Bacilli</taxon>
        <taxon>Bacillales</taxon>
        <taxon>Paenibacillaceae</taxon>
        <taxon>Aneurinibacillus group</taxon>
        <taxon>Aneurinibacillus</taxon>
    </lineage>
</organism>
<keyword evidence="2 3" id="KW-0819">tRNA processing</keyword>
<dbReference type="EC" id="6.3.4.-" evidence="3"/>
<keyword evidence="3" id="KW-0067">ATP-binding</keyword>
<keyword evidence="3" id="KW-0820">tRNA-binding</keyword>
<dbReference type="HAMAP" id="MF_01539">
    <property type="entry name" value="TmcAL"/>
    <property type="match status" value="1"/>
</dbReference>
<comment type="subcellular location">
    <subcellularLocation>
        <location evidence="3">Cytoplasm</location>
    </subcellularLocation>
</comment>
<dbReference type="AlphaFoldDB" id="A0A0D1WAW3"/>
<keyword evidence="5" id="KW-0808">Transferase</keyword>
<dbReference type="EMBL" id="FNED01000003">
    <property type="protein sequence ID" value="SDI35604.1"/>
    <property type="molecule type" value="Genomic_DNA"/>
</dbReference>
<dbReference type="OrthoDB" id="9769796at2"/>
<keyword evidence="3" id="KW-0694">RNA-binding</keyword>
<dbReference type="InterPro" id="IPR008513">
    <property type="entry name" value="tRNA(Met)_cyd_acetate_ligase"/>
</dbReference>
<comment type="caution">
    <text evidence="3">Lacks conserved residue(s) required for the propagation of feature annotation.</text>
</comment>
<name>A0A0D1WAW3_ANEMI</name>
<dbReference type="EMBL" id="LGUG01000004">
    <property type="protein sequence ID" value="KON95723.1"/>
    <property type="molecule type" value="Genomic_DNA"/>
</dbReference>
<feature type="binding site" evidence="3">
    <location>
        <begin position="7"/>
        <end position="20"/>
    </location>
    <ligand>
        <name>ATP</name>
        <dbReference type="ChEBI" id="CHEBI:30616"/>
    </ligand>
</feature>
<dbReference type="GO" id="GO:0005524">
    <property type="term" value="F:ATP binding"/>
    <property type="evidence" value="ECO:0007669"/>
    <property type="project" value="UniProtKB-KW"/>
</dbReference>
<evidence type="ECO:0000256" key="1">
    <source>
        <dbReference type="ARBA" id="ARBA00022598"/>
    </source>
</evidence>
<proteinExistence type="inferred from homology"/>
<dbReference type="GO" id="GO:0006400">
    <property type="term" value="P:tRNA modification"/>
    <property type="evidence" value="ECO:0007669"/>
    <property type="project" value="UniProtKB-UniRule"/>
</dbReference>
<dbReference type="PANTHER" id="PTHR37825">
    <property type="entry name" value="TRNA(MET) CYTIDINE ACETATE LIGASE"/>
    <property type="match status" value="1"/>
</dbReference>
<feature type="binding site" evidence="3">
    <location>
        <position position="167"/>
    </location>
    <ligand>
        <name>ATP</name>
        <dbReference type="ChEBI" id="CHEBI:30616"/>
    </ligand>
</feature>
<comment type="similarity">
    <text evidence="3">Belongs to the TmcAL family.</text>
</comment>
<feature type="binding site" evidence="3">
    <location>
        <position position="102"/>
    </location>
    <ligand>
        <name>ATP</name>
        <dbReference type="ChEBI" id="CHEBI:30616"/>
    </ligand>
</feature>
<dbReference type="GO" id="GO:0000049">
    <property type="term" value="F:tRNA binding"/>
    <property type="evidence" value="ECO:0007669"/>
    <property type="project" value="UniProtKB-KW"/>
</dbReference>
<dbReference type="GeneID" id="42305492"/>
<dbReference type="InterPro" id="IPR014729">
    <property type="entry name" value="Rossmann-like_a/b/a_fold"/>
</dbReference>
<keyword evidence="3" id="KW-0963">Cytoplasm</keyword>
<dbReference type="SUPFAM" id="SSF52374">
    <property type="entry name" value="Nucleotidylyl transferase"/>
    <property type="match status" value="1"/>
</dbReference>
<dbReference type="Proteomes" id="UP000182836">
    <property type="component" value="Unassembled WGS sequence"/>
</dbReference>
<evidence type="ECO:0000313" key="4">
    <source>
        <dbReference type="EMBL" id="KON95723.1"/>
    </source>
</evidence>
<dbReference type="PANTHER" id="PTHR37825:SF1">
    <property type="entry name" value="TRNA(MET) CYTIDINE ACETATE LIGASE"/>
    <property type="match status" value="1"/>
</dbReference>
<evidence type="ECO:0000313" key="5">
    <source>
        <dbReference type="EMBL" id="SDI35604.1"/>
    </source>
</evidence>
<reference evidence="4 6" key="1">
    <citation type="submission" date="2015-07" db="EMBL/GenBank/DDBJ databases">
        <title>Fjat-14205 dsm 2895.</title>
        <authorList>
            <person name="Liu B."/>
            <person name="Wang J."/>
            <person name="Zhu Y."/>
            <person name="Liu G."/>
            <person name="Chen Q."/>
            <person name="Chen Z."/>
            <person name="Lan J."/>
            <person name="Che J."/>
            <person name="Ge C."/>
            <person name="Shi H."/>
            <person name="Pan Z."/>
            <person name="Liu X."/>
        </authorList>
    </citation>
    <scope>NUCLEOTIDE SEQUENCE [LARGE SCALE GENOMIC DNA]</scope>
    <source>
        <strain evidence="4 6">DSM 2895</strain>
    </source>
</reference>
<evidence type="ECO:0000256" key="2">
    <source>
        <dbReference type="ARBA" id="ARBA00022694"/>
    </source>
</evidence>